<dbReference type="AlphaFoldDB" id="A0A8S9YWF7"/>
<comment type="caution">
    <text evidence="1">The sequence shown here is derived from an EMBL/GenBank/DDBJ whole genome shotgun (WGS) entry which is preliminary data.</text>
</comment>
<dbReference type="PANTHER" id="PTHR45737:SF6">
    <property type="entry name" value="VON WILLEBRAND FACTOR A DOMAIN-CONTAINING PROTEIN 5A"/>
    <property type="match status" value="1"/>
</dbReference>
<reference evidence="1" key="1">
    <citation type="submission" date="2019-07" db="EMBL/GenBank/DDBJ databases">
        <title>Annotation for the trematode Paragonimus miyazaki's.</title>
        <authorList>
            <person name="Choi Y.-J."/>
        </authorList>
    </citation>
    <scope>NUCLEOTIDE SEQUENCE</scope>
    <source>
        <strain evidence="1">Japan</strain>
    </source>
</reference>
<gene>
    <name evidence="1" type="ORF">EG68_07089</name>
</gene>
<proteinExistence type="predicted"/>
<organism evidence="1 2">
    <name type="scientific">Paragonimus skrjabini miyazakii</name>
    <dbReference type="NCBI Taxonomy" id="59628"/>
    <lineage>
        <taxon>Eukaryota</taxon>
        <taxon>Metazoa</taxon>
        <taxon>Spiralia</taxon>
        <taxon>Lophotrochozoa</taxon>
        <taxon>Platyhelminthes</taxon>
        <taxon>Trematoda</taxon>
        <taxon>Digenea</taxon>
        <taxon>Plagiorchiida</taxon>
        <taxon>Troglotremata</taxon>
        <taxon>Troglotrematidae</taxon>
        <taxon>Paragonimus</taxon>
    </lineage>
</organism>
<evidence type="ECO:0000313" key="2">
    <source>
        <dbReference type="Proteomes" id="UP000822476"/>
    </source>
</evidence>
<dbReference type="Proteomes" id="UP000822476">
    <property type="component" value="Unassembled WGS sequence"/>
</dbReference>
<name>A0A8S9YWF7_9TREM</name>
<evidence type="ECO:0000313" key="1">
    <source>
        <dbReference type="EMBL" id="KAF7257480.1"/>
    </source>
</evidence>
<sequence>MPMMRCGGAIPAAAFHGARFTCLMASPGVPMNADCRRSAKRVCDSPDGLFGASMRNPVCSNSMAPLPAPPSCESVKSHPNDRWLSLVRLQSFVGSWDMDAQLANALGIPLPLLETSQPKTWPSPATTTSLQRPVWATALVISYFEHRLTDRKDEWELLAQKAHSWLLAQACSVQPDKAVVKQLCDRLLELAKKTIESNVV</sequence>
<dbReference type="PANTHER" id="PTHR45737">
    <property type="entry name" value="VON WILLEBRAND FACTOR A DOMAIN-CONTAINING PROTEIN 5A"/>
    <property type="match status" value="1"/>
</dbReference>
<protein>
    <submittedName>
        <fullName evidence="1">Uncharacterized protein</fullName>
    </submittedName>
</protein>
<keyword evidence="2" id="KW-1185">Reference proteome</keyword>
<accession>A0A8S9YWF7</accession>
<dbReference type="EMBL" id="JTDE01002354">
    <property type="protein sequence ID" value="KAF7257480.1"/>
    <property type="molecule type" value="Genomic_DNA"/>
</dbReference>
<dbReference type="OrthoDB" id="6250306at2759"/>